<dbReference type="PANTHER" id="PTHR37167:SF1">
    <property type="entry name" value="1,4-DIHYDROXY-6-NAPHTOATE SYNTHASE"/>
    <property type="match status" value="1"/>
</dbReference>
<organism evidence="5 6">
    <name type="scientific">Candidatus Desulfovibrio kirbyi</name>
    <dbReference type="NCBI Taxonomy" id="2696086"/>
    <lineage>
        <taxon>Bacteria</taxon>
        <taxon>Pseudomonadati</taxon>
        <taxon>Thermodesulfobacteriota</taxon>
        <taxon>Desulfovibrionia</taxon>
        <taxon>Desulfovibrionales</taxon>
        <taxon>Desulfovibrionaceae</taxon>
        <taxon>Desulfovibrio</taxon>
    </lineage>
</organism>
<dbReference type="SUPFAM" id="SSF53850">
    <property type="entry name" value="Periplasmic binding protein-like II"/>
    <property type="match status" value="1"/>
</dbReference>
<dbReference type="InterPro" id="IPR030869">
    <property type="entry name" value="MqnD"/>
</dbReference>
<comment type="function">
    <text evidence="4">Catalyzes the conversion of cyclic dehypoxanthine futalosine (cyclic DHFL) into 1,4-dihydroxy-6-naphthoate, a step in the biosynthesis of menaquinone (MK, vitamin K2).</text>
</comment>
<dbReference type="InterPro" id="IPR003773">
    <property type="entry name" value="Menaquinone_biosynth"/>
</dbReference>
<dbReference type="GO" id="GO:0016830">
    <property type="term" value="F:carbon-carbon lyase activity"/>
    <property type="evidence" value="ECO:0007669"/>
    <property type="project" value="UniProtKB-UniRule"/>
</dbReference>
<dbReference type="Gene3D" id="3.40.190.10">
    <property type="entry name" value="Periplasmic binding protein-like II"/>
    <property type="match status" value="2"/>
</dbReference>
<accession>A0A6L2R4H6</accession>
<dbReference type="CDD" id="cd13635">
    <property type="entry name" value="PBP2_Ttha1568_Mqnd"/>
    <property type="match status" value="1"/>
</dbReference>
<gene>
    <name evidence="4 5" type="primary">mqnD</name>
    <name evidence="5" type="ORF">ZNDK_0200</name>
</gene>
<dbReference type="EC" id="4.1.99.29" evidence="4"/>
<dbReference type="EMBL" id="BLLL01000002">
    <property type="protein sequence ID" value="GFH62429.1"/>
    <property type="molecule type" value="Genomic_DNA"/>
</dbReference>
<dbReference type="GO" id="GO:0009234">
    <property type="term" value="P:menaquinone biosynthetic process"/>
    <property type="evidence" value="ECO:0007669"/>
    <property type="project" value="UniProtKB-UniRule"/>
</dbReference>
<dbReference type="Pfam" id="PF02621">
    <property type="entry name" value="VitK2_biosynth"/>
    <property type="match status" value="1"/>
</dbReference>
<dbReference type="HAMAP" id="MF_00996">
    <property type="entry name" value="MqnD"/>
    <property type="match status" value="1"/>
</dbReference>
<comment type="caution">
    <text evidence="5">The sequence shown here is derived from an EMBL/GenBank/DDBJ whole genome shotgun (WGS) entry which is preliminary data.</text>
</comment>
<evidence type="ECO:0000313" key="6">
    <source>
        <dbReference type="Proteomes" id="UP000505077"/>
    </source>
</evidence>
<proteinExistence type="inferred from homology"/>
<protein>
    <recommendedName>
        <fullName evidence="4">1,4-dihydroxy-6-naphtoate synthase</fullName>
        <ecNumber evidence="4">4.1.99.29</ecNumber>
    </recommendedName>
    <alternativeName>
        <fullName evidence="4">Menaquinone biosynthetic enzyme MqnD</fullName>
    </alternativeName>
</protein>
<dbReference type="AlphaFoldDB" id="A0A6L2R4H6"/>
<dbReference type="Proteomes" id="UP000505077">
    <property type="component" value="Unassembled WGS sequence"/>
</dbReference>
<keyword evidence="2 4" id="KW-0474">Menaquinone biosynthesis</keyword>
<evidence type="ECO:0000256" key="1">
    <source>
        <dbReference type="ARBA" id="ARBA00004863"/>
    </source>
</evidence>
<name>A0A6L2R4H6_9BACT</name>
<dbReference type="UniPathway" id="UPA00079"/>
<evidence type="ECO:0000256" key="3">
    <source>
        <dbReference type="ARBA" id="ARBA00023239"/>
    </source>
</evidence>
<reference evidence="5 6" key="1">
    <citation type="journal article" date="2020" name="ISME J.">
        <title>Parallel Reductive Genome Evolution in Desulfovibrio Ectosymbionts Independently Acquired by Trichonympha Protists in the Termite Gut.</title>
        <authorList>
            <person name="Takeuchi M."/>
            <person name="Kuwahara H."/>
            <person name="Murakami T."/>
            <person name="Takahashi K."/>
            <person name="Kajitani R."/>
            <person name="Toyoda A."/>
            <person name="Itoh T."/>
            <person name="Ohkuma M."/>
            <person name="Hongoh Y."/>
        </authorList>
    </citation>
    <scope>NUCLEOTIDE SEQUENCE [LARGE SCALE GENOMIC DNA]</scope>
    <source>
        <strain evidence="5">ZnDsv-02</strain>
    </source>
</reference>
<feature type="binding site" evidence="4">
    <location>
        <begin position="57"/>
        <end position="59"/>
    </location>
    <ligand>
        <name>substrate</name>
    </ligand>
</feature>
<dbReference type="PANTHER" id="PTHR37167">
    <property type="entry name" value="1,4-DIHYDROXY-6-NAPHTOATE SYNTHASE"/>
    <property type="match status" value="1"/>
</dbReference>
<comment type="catalytic activity">
    <reaction evidence="4">
        <text>cyclic dehypoxanthinylfutalosinate = 1,4-dihydroxy-6-naphthoate + dihydroxyacetone</text>
        <dbReference type="Rhea" id="RHEA:33087"/>
        <dbReference type="ChEBI" id="CHEBI:16016"/>
        <dbReference type="ChEBI" id="CHEBI:64254"/>
        <dbReference type="ChEBI" id="CHEBI:64270"/>
        <dbReference type="EC" id="4.1.99.29"/>
    </reaction>
</comment>
<comment type="similarity">
    <text evidence="4">Belongs to the MqnA/MqnD family. MqnD subfamily.</text>
</comment>
<keyword evidence="3 4" id="KW-0456">Lyase</keyword>
<sequence>MTTQISLGLSPCPNDTFIFHALLHGLVPALAAPIVPHFADVEELNALARQQQLDITKISLGVVPHIMRGYVLLNAGAALGWSCGPLVVAREDLPQQAWRTARMATPGAFTTANLLLDMHGGFQGPRIHLLFNEIMPAVSRGDVDMGIIIHEGRFTYERMGLKNILDMGEWWEGTFRIPLPLGVIAARRDLPVAGDMQTAIAASLAHARAHPEDSRNFIRAHAQEMDEDVTRAHIATFVTDFSLDLGPQGRAAIATLAGRAAALHGLQLPAEGLFLS</sequence>
<comment type="pathway">
    <text evidence="1 4">Quinol/quinone metabolism; menaquinone biosynthesis.</text>
</comment>
<evidence type="ECO:0000256" key="2">
    <source>
        <dbReference type="ARBA" id="ARBA00022428"/>
    </source>
</evidence>
<feature type="binding site" evidence="4">
    <location>
        <begin position="111"/>
        <end position="112"/>
    </location>
    <ligand>
        <name>substrate</name>
    </ligand>
</feature>
<evidence type="ECO:0000313" key="5">
    <source>
        <dbReference type="EMBL" id="GFH62429.1"/>
    </source>
</evidence>
<feature type="active site" description="Proton acceptor" evidence="4">
    <location>
        <position position="150"/>
    </location>
</feature>
<evidence type="ECO:0000256" key="4">
    <source>
        <dbReference type="HAMAP-Rule" id="MF_00996"/>
    </source>
</evidence>